<evidence type="ECO:0000313" key="2">
    <source>
        <dbReference type="Proteomes" id="UP001631969"/>
    </source>
</evidence>
<dbReference type="EC" id="1.1.1.-" evidence="1"/>
<reference evidence="1" key="1">
    <citation type="submission" date="2024-12" db="EMBL/GenBank/DDBJ databases">
        <authorList>
            <person name="Wu N."/>
        </authorList>
    </citation>
    <scope>NUCLEOTIDE SEQUENCE</scope>
    <source>
        <strain evidence="1">P15</strain>
    </source>
</reference>
<organism evidence="1 2">
    <name type="scientific">Paenibacillus mesotrionivorans</name>
    <dbReference type="NCBI Taxonomy" id="3160968"/>
    <lineage>
        <taxon>Bacteria</taxon>
        <taxon>Bacillati</taxon>
        <taxon>Bacillota</taxon>
        <taxon>Bacilli</taxon>
        <taxon>Bacillales</taxon>
        <taxon>Paenibacillaceae</taxon>
        <taxon>Paenibacillus</taxon>
    </lineage>
</organism>
<protein>
    <submittedName>
        <fullName evidence="1">UDP-glucose dehydrogenase family protein</fullName>
        <ecNumber evidence="1">1.1.1.-</ecNumber>
    </submittedName>
</protein>
<accession>A0ACC7P5X2</accession>
<comment type="caution">
    <text evidence="1">The sequence shown here is derived from an EMBL/GenBank/DDBJ whole genome shotgun (WGS) entry which is preliminary data.</text>
</comment>
<gene>
    <name evidence="1" type="ORF">ACI1P1_26245</name>
</gene>
<keyword evidence="1" id="KW-0560">Oxidoreductase</keyword>
<sequence length="446" mass="48569">MNISVIGTGYVGLTTGVALAHLGHKVVCADIDEAKVELLNKGIPPIYEPDLEELMAKSRSRLTFTTSYREAILESDVVFIAVGTPANADGSPNLSYLHEAFDNVLKTLAHKATPTLLVNKSTVPVGTADRFMDEIRRRGMGQVVDIASNPEFLRQGRAVYDTLHPERIVAGGSERAARILQSVYKPLLDQEKIPFLHVDLRSAELAKYAANAFLAMKISFINEMANVCDCVGADVLKIAEVIGSDHRIGPAFLNAGIGYGGSCFPKDTRALQYIADTSGYNFKLLSAVIEVNNDQRYMMVQKLRRELGELAGRKIAVLGLTFKPATDDLREAPSIPVIQELLALGAEVWVHDPIAMEKAKELLPAGVHFAKDCEECLQDAEAALLVTEWPEYLRTVPAAAPGLMKRPLLIDGRNAIPENARAGLDYHGIGIPGTSRKEEGPVTLKF</sequence>
<proteinExistence type="predicted"/>
<name>A0ACC7P5X2_9BACL</name>
<keyword evidence="2" id="KW-1185">Reference proteome</keyword>
<dbReference type="EMBL" id="JBJURJ010000022">
    <property type="protein sequence ID" value="MFM9331805.1"/>
    <property type="molecule type" value="Genomic_DNA"/>
</dbReference>
<dbReference type="Proteomes" id="UP001631969">
    <property type="component" value="Unassembled WGS sequence"/>
</dbReference>
<evidence type="ECO:0000313" key="1">
    <source>
        <dbReference type="EMBL" id="MFM9331805.1"/>
    </source>
</evidence>